<feature type="compositionally biased region" description="Basic and acidic residues" evidence="1">
    <location>
        <begin position="95"/>
        <end position="127"/>
    </location>
</feature>
<gene>
    <name evidence="2" type="ORF">Tci_662328</name>
</gene>
<dbReference type="AlphaFoldDB" id="A0A699KHI8"/>
<feature type="region of interest" description="Disordered" evidence="1">
    <location>
        <begin position="83"/>
        <end position="127"/>
    </location>
</feature>
<sequence length="235" mass="27289">MAAFKVLETQFQMFIMNQDYLNDEYVAITRIYFIQYTGQTIPGFRDTLIQHLEFVKKSIDERVQLKREYDSWVNERQMQITEEMVDTSKALDASSVDKESSRTESKEQYTRSRSGNDTHDDDGDIRPIYDEEPMAKVQTTAKIDVFAIGQHHTKQPEFNNEGEVVQNTKECHDTCPLPAIFSDNQIPKHSYQSLVSENSCLKKTVAQFQKDFSRLEAHCVNLELNIKINGNRVNF</sequence>
<accession>A0A699KHI8</accession>
<reference evidence="2" key="1">
    <citation type="journal article" date="2019" name="Sci. Rep.">
        <title>Draft genome of Tanacetum cinerariifolium, the natural source of mosquito coil.</title>
        <authorList>
            <person name="Yamashiro T."/>
            <person name="Shiraishi A."/>
            <person name="Satake H."/>
            <person name="Nakayama K."/>
        </authorList>
    </citation>
    <scope>NUCLEOTIDE SEQUENCE</scope>
</reference>
<organism evidence="2">
    <name type="scientific">Tanacetum cinerariifolium</name>
    <name type="common">Dalmatian daisy</name>
    <name type="synonym">Chrysanthemum cinerariifolium</name>
    <dbReference type="NCBI Taxonomy" id="118510"/>
    <lineage>
        <taxon>Eukaryota</taxon>
        <taxon>Viridiplantae</taxon>
        <taxon>Streptophyta</taxon>
        <taxon>Embryophyta</taxon>
        <taxon>Tracheophyta</taxon>
        <taxon>Spermatophyta</taxon>
        <taxon>Magnoliopsida</taxon>
        <taxon>eudicotyledons</taxon>
        <taxon>Gunneridae</taxon>
        <taxon>Pentapetalae</taxon>
        <taxon>asterids</taxon>
        <taxon>campanulids</taxon>
        <taxon>Asterales</taxon>
        <taxon>Asteraceae</taxon>
        <taxon>Asteroideae</taxon>
        <taxon>Anthemideae</taxon>
        <taxon>Anthemidinae</taxon>
        <taxon>Tanacetum</taxon>
    </lineage>
</organism>
<proteinExistence type="predicted"/>
<comment type="caution">
    <text evidence="2">The sequence shown here is derived from an EMBL/GenBank/DDBJ whole genome shotgun (WGS) entry which is preliminary data.</text>
</comment>
<name>A0A699KHI8_TANCI</name>
<dbReference type="EMBL" id="BKCJ010511016">
    <property type="protein sequence ID" value="GFA90356.1"/>
    <property type="molecule type" value="Genomic_DNA"/>
</dbReference>
<evidence type="ECO:0000313" key="2">
    <source>
        <dbReference type="EMBL" id="GFA90356.1"/>
    </source>
</evidence>
<evidence type="ECO:0000256" key="1">
    <source>
        <dbReference type="SAM" id="MobiDB-lite"/>
    </source>
</evidence>
<protein>
    <submittedName>
        <fullName evidence="2">Uncharacterized protein</fullName>
    </submittedName>
</protein>